<reference evidence="2" key="2">
    <citation type="submission" date="2023-05" db="EMBL/GenBank/DDBJ databases">
        <authorList>
            <consortium name="Lawrence Berkeley National Laboratory"/>
            <person name="Steindorff A."/>
            <person name="Hensen N."/>
            <person name="Bonometti L."/>
            <person name="Westerberg I."/>
            <person name="Brannstrom I.O."/>
            <person name="Guillou S."/>
            <person name="Cros-Aarteil S."/>
            <person name="Calhoun S."/>
            <person name="Haridas S."/>
            <person name="Kuo A."/>
            <person name="Mondo S."/>
            <person name="Pangilinan J."/>
            <person name="Riley R."/>
            <person name="Labutti K."/>
            <person name="Andreopoulos B."/>
            <person name="Lipzen A."/>
            <person name="Chen C."/>
            <person name="Yanf M."/>
            <person name="Daum C."/>
            <person name="Ng V."/>
            <person name="Clum A."/>
            <person name="Ohm R."/>
            <person name="Martin F."/>
            <person name="Silar P."/>
            <person name="Natvig D."/>
            <person name="Lalanne C."/>
            <person name="Gautier V."/>
            <person name="Ament-Velasquez S.L."/>
            <person name="Kruys A."/>
            <person name="Hutchinson M.I."/>
            <person name="Powell A.J."/>
            <person name="Barry K."/>
            <person name="Miller A.N."/>
            <person name="Grigoriev I.V."/>
            <person name="Debuchy R."/>
            <person name="Gladieux P."/>
            <person name="Thoren M.H."/>
            <person name="Johannesson H."/>
        </authorList>
    </citation>
    <scope>NUCLEOTIDE SEQUENCE</scope>
    <source>
        <strain evidence="2">PSN243</strain>
    </source>
</reference>
<proteinExistence type="predicted"/>
<organism evidence="2 3">
    <name type="scientific">Podospora aff. communis PSN243</name>
    <dbReference type="NCBI Taxonomy" id="3040156"/>
    <lineage>
        <taxon>Eukaryota</taxon>
        <taxon>Fungi</taxon>
        <taxon>Dikarya</taxon>
        <taxon>Ascomycota</taxon>
        <taxon>Pezizomycotina</taxon>
        <taxon>Sordariomycetes</taxon>
        <taxon>Sordariomycetidae</taxon>
        <taxon>Sordariales</taxon>
        <taxon>Podosporaceae</taxon>
        <taxon>Podospora</taxon>
    </lineage>
</organism>
<evidence type="ECO:0008006" key="4">
    <source>
        <dbReference type="Google" id="ProtNLM"/>
    </source>
</evidence>
<name>A0AAV9G414_9PEZI</name>
<dbReference type="AlphaFoldDB" id="A0AAV9G414"/>
<accession>A0AAV9G414</accession>
<sequence length="127" mass="13631">MQLTNLILPLTALLSSVSTTSAQLNPVESTVTLNMFAGDAPGGCAAARKAALTLSDRRCTDLRGVNSFNSFTFSNVRLFDPPNCRAVFYLDSRCTQLTDVIDINGVECFDGVRTALGARPFANIFCS</sequence>
<dbReference type="Proteomes" id="UP001321760">
    <property type="component" value="Unassembled WGS sequence"/>
</dbReference>
<feature type="chain" id="PRO_5044012621" description="Cyanovirin-N domain-containing protein" evidence="1">
    <location>
        <begin position="23"/>
        <end position="127"/>
    </location>
</feature>
<evidence type="ECO:0000313" key="2">
    <source>
        <dbReference type="EMBL" id="KAK4442727.1"/>
    </source>
</evidence>
<comment type="caution">
    <text evidence="2">The sequence shown here is derived from an EMBL/GenBank/DDBJ whole genome shotgun (WGS) entry which is preliminary data.</text>
</comment>
<reference evidence="2" key="1">
    <citation type="journal article" date="2023" name="Mol. Phylogenet. Evol.">
        <title>Genome-scale phylogeny and comparative genomics of the fungal order Sordariales.</title>
        <authorList>
            <person name="Hensen N."/>
            <person name="Bonometti L."/>
            <person name="Westerberg I."/>
            <person name="Brannstrom I.O."/>
            <person name="Guillou S."/>
            <person name="Cros-Aarteil S."/>
            <person name="Calhoun S."/>
            <person name="Haridas S."/>
            <person name="Kuo A."/>
            <person name="Mondo S."/>
            <person name="Pangilinan J."/>
            <person name="Riley R."/>
            <person name="LaButti K."/>
            <person name="Andreopoulos B."/>
            <person name="Lipzen A."/>
            <person name="Chen C."/>
            <person name="Yan M."/>
            <person name="Daum C."/>
            <person name="Ng V."/>
            <person name="Clum A."/>
            <person name="Steindorff A."/>
            <person name="Ohm R.A."/>
            <person name="Martin F."/>
            <person name="Silar P."/>
            <person name="Natvig D.O."/>
            <person name="Lalanne C."/>
            <person name="Gautier V."/>
            <person name="Ament-Velasquez S.L."/>
            <person name="Kruys A."/>
            <person name="Hutchinson M.I."/>
            <person name="Powell A.J."/>
            <person name="Barry K."/>
            <person name="Miller A.N."/>
            <person name="Grigoriev I.V."/>
            <person name="Debuchy R."/>
            <person name="Gladieux P."/>
            <person name="Hiltunen Thoren M."/>
            <person name="Johannesson H."/>
        </authorList>
    </citation>
    <scope>NUCLEOTIDE SEQUENCE</scope>
    <source>
        <strain evidence="2">PSN243</strain>
    </source>
</reference>
<feature type="signal peptide" evidence="1">
    <location>
        <begin position="1"/>
        <end position="22"/>
    </location>
</feature>
<keyword evidence="3" id="KW-1185">Reference proteome</keyword>
<protein>
    <recommendedName>
        <fullName evidence="4">Cyanovirin-N domain-containing protein</fullName>
    </recommendedName>
</protein>
<gene>
    <name evidence="2" type="ORF">QBC34DRAFT_431351</name>
</gene>
<evidence type="ECO:0000256" key="1">
    <source>
        <dbReference type="SAM" id="SignalP"/>
    </source>
</evidence>
<keyword evidence="1" id="KW-0732">Signal</keyword>
<evidence type="ECO:0000313" key="3">
    <source>
        <dbReference type="Proteomes" id="UP001321760"/>
    </source>
</evidence>
<dbReference type="EMBL" id="MU866008">
    <property type="protein sequence ID" value="KAK4442727.1"/>
    <property type="molecule type" value="Genomic_DNA"/>
</dbReference>